<dbReference type="PANTHER" id="PTHR12084:SF0">
    <property type="entry name" value="NUCLEAR PORE GLYCOPROTEIN P62"/>
    <property type="match status" value="1"/>
</dbReference>
<accession>A0AAJ7U557</accession>
<evidence type="ECO:0000256" key="21">
    <source>
        <dbReference type="ARBA" id="ARBA00077062"/>
    </source>
</evidence>
<dbReference type="CTD" id="23636"/>
<evidence type="ECO:0000256" key="20">
    <source>
        <dbReference type="ARBA" id="ARBA00070660"/>
    </source>
</evidence>
<dbReference type="GO" id="GO:0017056">
    <property type="term" value="F:structural constituent of nuclear pore"/>
    <property type="evidence" value="ECO:0007669"/>
    <property type="project" value="InterPro"/>
</dbReference>
<evidence type="ECO:0000256" key="5">
    <source>
        <dbReference type="ARBA" id="ARBA00022448"/>
    </source>
</evidence>
<evidence type="ECO:0000256" key="2">
    <source>
        <dbReference type="ARBA" id="ARBA00004567"/>
    </source>
</evidence>
<evidence type="ECO:0000313" key="25">
    <source>
        <dbReference type="RefSeq" id="XP_032830036.1"/>
    </source>
</evidence>
<keyword evidence="24" id="KW-1185">Reference proteome</keyword>
<evidence type="ECO:0000256" key="13">
    <source>
        <dbReference type="ARBA" id="ARBA00023054"/>
    </source>
</evidence>
<keyword evidence="15" id="KW-1015">Disulfide bond</keyword>
<dbReference type="GO" id="GO:0044613">
    <property type="term" value="C:nuclear pore central transport channel"/>
    <property type="evidence" value="ECO:0007669"/>
    <property type="project" value="TreeGrafter"/>
</dbReference>
<name>A0AAJ7U557_PETMA</name>
<evidence type="ECO:0000256" key="14">
    <source>
        <dbReference type="ARBA" id="ARBA00023132"/>
    </source>
</evidence>
<evidence type="ECO:0000259" key="23">
    <source>
        <dbReference type="Pfam" id="PF05064"/>
    </source>
</evidence>
<dbReference type="RefSeq" id="XP_032830036.1">
    <property type="nucleotide sequence ID" value="XM_032974145.1"/>
</dbReference>
<protein>
    <recommendedName>
        <fullName evidence="20">Nuclear pore glycoprotein p62</fullName>
    </recommendedName>
    <alternativeName>
        <fullName evidence="21">62 kDa nucleoporin</fullName>
    </alternativeName>
    <alternativeName>
        <fullName evidence="22">Nucleoporin Nup62</fullName>
    </alternativeName>
</protein>
<dbReference type="GO" id="GO:0051028">
    <property type="term" value="P:mRNA transport"/>
    <property type="evidence" value="ECO:0007669"/>
    <property type="project" value="UniProtKB-KW"/>
</dbReference>
<comment type="function">
    <text evidence="19">Essential component of the nuclear pore complex. The N-terminal is probably involved in nucleocytoplasmic transport. The C-terminal is involved in protein-protein interaction probably via coiled-coil formation, promotes its association with centrosomes and may function in anchorage of p62 to the pore complex. Plays a role in mitotic cell cycle progression by regulating centrosome segregation, centriole maturation and spindle orientation. It might be involved in protein recruitment to the centrosome after nuclear breakdown.</text>
</comment>
<dbReference type="Proteomes" id="UP001318040">
    <property type="component" value="Chromosome 53"/>
</dbReference>
<evidence type="ECO:0000256" key="4">
    <source>
        <dbReference type="ARBA" id="ARBA00005911"/>
    </source>
</evidence>
<evidence type="ECO:0000256" key="22">
    <source>
        <dbReference type="ARBA" id="ARBA00081791"/>
    </source>
</evidence>
<evidence type="ECO:0000256" key="3">
    <source>
        <dbReference type="ARBA" id="ARBA00004647"/>
    </source>
</evidence>
<keyword evidence="8" id="KW-0677">Repeat</keyword>
<keyword evidence="16" id="KW-0325">Glycoprotein</keyword>
<evidence type="ECO:0000256" key="9">
    <source>
        <dbReference type="ARBA" id="ARBA00022816"/>
    </source>
</evidence>
<keyword evidence="5" id="KW-0813">Transport</keyword>
<comment type="similarity">
    <text evidence="4">Belongs to the nucleoporin NSP1/NUP62 family.</text>
</comment>
<keyword evidence="18" id="KW-0539">Nucleus</keyword>
<dbReference type="GO" id="GO:0005813">
    <property type="term" value="C:centrosome"/>
    <property type="evidence" value="ECO:0007669"/>
    <property type="project" value="UniProtKB-SubCell"/>
</dbReference>
<evidence type="ECO:0000256" key="11">
    <source>
        <dbReference type="ARBA" id="ARBA00022990"/>
    </source>
</evidence>
<evidence type="ECO:0000256" key="7">
    <source>
        <dbReference type="ARBA" id="ARBA00022553"/>
    </source>
</evidence>
<keyword evidence="14" id="KW-0906">Nuclear pore complex</keyword>
<evidence type="ECO:0000256" key="12">
    <source>
        <dbReference type="ARBA" id="ARBA00023010"/>
    </source>
</evidence>
<keyword evidence="17" id="KW-0206">Cytoskeleton</keyword>
<dbReference type="GO" id="GO:0006405">
    <property type="term" value="P:RNA export from nucleus"/>
    <property type="evidence" value="ECO:0007669"/>
    <property type="project" value="TreeGrafter"/>
</dbReference>
<dbReference type="GO" id="GO:0000922">
    <property type="term" value="C:spindle pole"/>
    <property type="evidence" value="ECO:0007669"/>
    <property type="project" value="UniProtKB-SubCell"/>
</dbReference>
<dbReference type="Pfam" id="PF05064">
    <property type="entry name" value="Nsp1_C"/>
    <property type="match status" value="1"/>
</dbReference>
<evidence type="ECO:0000256" key="18">
    <source>
        <dbReference type="ARBA" id="ARBA00023242"/>
    </source>
</evidence>
<keyword evidence="9" id="KW-0509">mRNA transport</keyword>
<comment type="subcellular location">
    <subcellularLocation>
        <location evidence="1">Cytoplasm</location>
        <location evidence="1">Cytoskeleton</location>
        <location evidence="1">Microtubule organizing center</location>
        <location evidence="1">Centrosome</location>
    </subcellularLocation>
    <subcellularLocation>
        <location evidence="3">Cytoplasm</location>
        <location evidence="3">Cytoskeleton</location>
        <location evidence="3">Spindle pole</location>
    </subcellularLocation>
    <subcellularLocation>
        <location evidence="2">Nucleus</location>
        <location evidence="2">Nuclear pore complex</location>
    </subcellularLocation>
</comment>
<reference evidence="25" key="1">
    <citation type="submission" date="2025-08" db="UniProtKB">
        <authorList>
            <consortium name="RefSeq"/>
        </authorList>
    </citation>
    <scope>IDENTIFICATION</scope>
    <source>
        <tissue evidence="25">Sperm</tissue>
    </source>
</reference>
<dbReference type="Gene3D" id="1.20.5.170">
    <property type="match status" value="1"/>
</dbReference>
<evidence type="ECO:0000256" key="19">
    <source>
        <dbReference type="ARBA" id="ARBA00056849"/>
    </source>
</evidence>
<keyword evidence="11" id="KW-0007">Acetylation</keyword>
<evidence type="ECO:0000256" key="17">
    <source>
        <dbReference type="ARBA" id="ARBA00023212"/>
    </source>
</evidence>
<dbReference type="FunFam" id="1.20.5.170:FF:000045">
    <property type="entry name" value="nuclear pore glycoprotein p62"/>
    <property type="match status" value="1"/>
</dbReference>
<dbReference type="GeneID" id="116953867"/>
<keyword evidence="6" id="KW-0963">Cytoplasm</keyword>
<dbReference type="PANTHER" id="PTHR12084">
    <property type="entry name" value="NUCLEAR PORE GLYCOPROTEIN P62-RELATED"/>
    <property type="match status" value="1"/>
</dbReference>
<evidence type="ECO:0000256" key="10">
    <source>
        <dbReference type="ARBA" id="ARBA00022927"/>
    </source>
</evidence>
<dbReference type="InterPro" id="IPR026010">
    <property type="entry name" value="NSP1/NUP62"/>
</dbReference>
<dbReference type="GO" id="GO:0031965">
    <property type="term" value="C:nuclear membrane"/>
    <property type="evidence" value="ECO:0007669"/>
    <property type="project" value="UniProtKB-ARBA"/>
</dbReference>
<keyword evidence="13" id="KW-0175">Coiled coil</keyword>
<dbReference type="GO" id="GO:0006606">
    <property type="term" value="P:protein import into nucleus"/>
    <property type="evidence" value="ECO:0007669"/>
    <property type="project" value="TreeGrafter"/>
</dbReference>
<evidence type="ECO:0000256" key="15">
    <source>
        <dbReference type="ARBA" id="ARBA00023157"/>
    </source>
</evidence>
<evidence type="ECO:0000256" key="1">
    <source>
        <dbReference type="ARBA" id="ARBA00004300"/>
    </source>
</evidence>
<dbReference type="InterPro" id="IPR007758">
    <property type="entry name" value="Nucleoporin_NSP1_C"/>
</dbReference>
<sequence>MSFVSGGTGNATGFSFGAQPGGAGGGFSFGGAGAPTAAAPGAQMPATGSAFSFAPATAAAPAASSSGFSFGGAGAGTGANTGFSFGQSAMGAPSTAAAAPSVSAAAAPAAAPTAATGFQLGGAPAGMAAPGGFAFGASGAATPASSAPTASFGFSGGATGAFSFSTPTTTTTQGLMLGGGLTGASSLGGPGAGASAAKLPFSFGAATSTGLTLGGVSAPTSTMAQSTGQATAVSFGQKPLGGAQGTGMGLSGGLSLGGTPLTSAAAGFAQGAPQLATAAPSAGFSLGLGLAKTETTTAPTSLGGTTRGFSLAGAAAAVVAPSATSAASTATSSSSFGFGTAPASCTTAQQVAGAAGAGLASFAGFKPPAAATATSAAAIVSAAPAASSASVAPVSTTATSAAPSLSFGQLEELLNKWGSELEEQEKHFLHQATQVNAWDRTLIENGDMITSLHKDVEKVKLDQKRLDQELDFILSQQRELEDLLVPLEDSVKEQTGTIYMQHADEERQHTYKLAENIDAQLKRMAQDLKEIIEHINTSSSSHNSTDPLQQICKILNAHMDSLQWIDQNTVFLQKKVDEVAKQFETQRKEQEHPYRLGLN</sequence>
<feature type="domain" description="Nucleoporin NSP1-like C-terminal" evidence="23">
    <location>
        <begin position="395"/>
        <end position="506"/>
    </location>
</feature>
<evidence type="ECO:0000313" key="24">
    <source>
        <dbReference type="Proteomes" id="UP001318040"/>
    </source>
</evidence>
<dbReference type="KEGG" id="pmrn:116953867"/>
<proteinExistence type="inferred from homology"/>
<keyword evidence="10" id="KW-0653">Protein transport</keyword>
<gene>
    <name evidence="25" type="primary">NUP62</name>
</gene>
<keyword evidence="7" id="KW-0597">Phosphoprotein</keyword>
<evidence type="ECO:0000256" key="16">
    <source>
        <dbReference type="ARBA" id="ARBA00023180"/>
    </source>
</evidence>
<evidence type="ECO:0000256" key="8">
    <source>
        <dbReference type="ARBA" id="ARBA00022737"/>
    </source>
</evidence>
<dbReference type="GO" id="GO:0005543">
    <property type="term" value="F:phospholipid binding"/>
    <property type="evidence" value="ECO:0007669"/>
    <property type="project" value="TreeGrafter"/>
</dbReference>
<keyword evidence="12" id="KW-0811">Translocation</keyword>
<organism evidence="24 25">
    <name type="scientific">Petromyzon marinus</name>
    <name type="common">Sea lamprey</name>
    <dbReference type="NCBI Taxonomy" id="7757"/>
    <lineage>
        <taxon>Eukaryota</taxon>
        <taxon>Metazoa</taxon>
        <taxon>Chordata</taxon>
        <taxon>Craniata</taxon>
        <taxon>Vertebrata</taxon>
        <taxon>Cyclostomata</taxon>
        <taxon>Hyperoartia</taxon>
        <taxon>Petromyzontiformes</taxon>
        <taxon>Petromyzontidae</taxon>
        <taxon>Petromyzon</taxon>
    </lineage>
</organism>
<dbReference type="AlphaFoldDB" id="A0AAJ7U557"/>
<evidence type="ECO:0000256" key="6">
    <source>
        <dbReference type="ARBA" id="ARBA00022490"/>
    </source>
</evidence>